<evidence type="ECO:0000313" key="2">
    <source>
        <dbReference type="EMBL" id="AJD47438.1"/>
    </source>
</evidence>
<dbReference type="InterPro" id="IPR010642">
    <property type="entry name" value="Invasion_prot_B"/>
</dbReference>
<protein>
    <submittedName>
        <fullName evidence="2">Invasion protein B-like protein</fullName>
    </submittedName>
</protein>
<name>A0A0B4XLN7_9GAMM</name>
<organism evidence="2 3">
    <name type="scientific">Isoalcanivorax pacificus W11-5</name>
    <dbReference type="NCBI Taxonomy" id="391936"/>
    <lineage>
        <taxon>Bacteria</taxon>
        <taxon>Pseudomonadati</taxon>
        <taxon>Pseudomonadota</taxon>
        <taxon>Gammaproteobacteria</taxon>
        <taxon>Oceanospirillales</taxon>
        <taxon>Alcanivoracaceae</taxon>
        <taxon>Isoalcanivorax</taxon>
    </lineage>
</organism>
<dbReference type="EMBL" id="CP004387">
    <property type="protein sequence ID" value="AJD47438.1"/>
    <property type="molecule type" value="Genomic_DNA"/>
</dbReference>
<evidence type="ECO:0000256" key="1">
    <source>
        <dbReference type="SAM" id="SignalP"/>
    </source>
</evidence>
<accession>A0A0B4XLN7</accession>
<keyword evidence="1" id="KW-0732">Signal</keyword>
<dbReference type="Pfam" id="PF06776">
    <property type="entry name" value="IalB"/>
    <property type="match status" value="1"/>
</dbReference>
<keyword evidence="3" id="KW-1185">Reference proteome</keyword>
<dbReference type="HOGENOM" id="CLU_096085_4_0_6"/>
<feature type="signal peptide" evidence="1">
    <location>
        <begin position="1"/>
        <end position="36"/>
    </location>
</feature>
<proteinExistence type="predicted"/>
<dbReference type="Proteomes" id="UP000006764">
    <property type="component" value="Chromosome"/>
</dbReference>
<dbReference type="RefSeq" id="WP_008737342.1">
    <property type="nucleotide sequence ID" value="NZ_CP004387.1"/>
</dbReference>
<evidence type="ECO:0000313" key="3">
    <source>
        <dbReference type="Proteomes" id="UP000006764"/>
    </source>
</evidence>
<gene>
    <name evidence="2" type="ORF">S7S_05090</name>
</gene>
<dbReference type="AlphaFoldDB" id="A0A0B4XLN7"/>
<sequence>MLAYNNNGLKGRTFHAVMTGVVVILLSLAAAGMARADNSPTAPPAWQASCVAPSRAAPADCRMEQRLIAQETGQNLSLVVVSVPGDTRKPVMNVLLPNGLAVSEKVTFQIDDDATQDLPLKFCDGSGCLAVTELDNRQIRALERGNRLTLQATTAQGAPLQLHHSLADFTAVFGAIK</sequence>
<reference evidence="2 3" key="1">
    <citation type="journal article" date="2012" name="J. Bacteriol.">
        <title>Genome sequence of an alkane-degrading bacterium, Alcanivorax pacificus type strain W11-5, isolated from deep sea sediment.</title>
        <authorList>
            <person name="Lai Q."/>
            <person name="Shao Z."/>
        </authorList>
    </citation>
    <scope>NUCLEOTIDE SEQUENCE [LARGE SCALE GENOMIC DNA]</scope>
    <source>
        <strain evidence="2 3">W11-5</strain>
    </source>
</reference>
<dbReference type="InterPro" id="IPR038696">
    <property type="entry name" value="IalB_sf"/>
</dbReference>
<dbReference type="STRING" id="391936.S7S_05090"/>
<feature type="chain" id="PRO_5002097291" evidence="1">
    <location>
        <begin position="37"/>
        <end position="177"/>
    </location>
</feature>
<dbReference type="Gene3D" id="2.60.40.1880">
    <property type="entry name" value="Invasion associated locus B (IalB) protein"/>
    <property type="match status" value="1"/>
</dbReference>
<dbReference type="KEGG" id="apac:S7S_05090"/>